<evidence type="ECO:0000313" key="1">
    <source>
        <dbReference type="EMBL" id="KAG5757584.1"/>
    </source>
</evidence>
<dbReference type="AlphaFoldDB" id="A0A9P7HD57"/>
<dbReference type="EMBL" id="JADFTT010001093">
    <property type="protein sequence ID" value="KAG5757584.1"/>
    <property type="molecule type" value="Genomic_DNA"/>
</dbReference>
<reference evidence="1" key="1">
    <citation type="journal article" date="2020" name="bioRxiv">
        <title>Historical genomics reveals the evolutionary mechanisms behind multiple outbreaks of the host-specific coffee wilt pathogen Fusarium xylarioides.</title>
        <authorList>
            <person name="Peck D."/>
            <person name="Nowell R.W."/>
            <person name="Flood J."/>
            <person name="Ryan M.J."/>
            <person name="Barraclough T.G."/>
        </authorList>
    </citation>
    <scope>NUCLEOTIDE SEQUENCE</scope>
    <source>
        <strain evidence="1">IMI 127659i</strain>
    </source>
</reference>
<gene>
    <name evidence="1" type="ORF">H9Q72_014272</name>
</gene>
<dbReference type="Proteomes" id="UP000750502">
    <property type="component" value="Unassembled WGS sequence"/>
</dbReference>
<evidence type="ECO:0000313" key="2">
    <source>
        <dbReference type="Proteomes" id="UP000750502"/>
    </source>
</evidence>
<organism evidence="1 2">
    <name type="scientific">Fusarium xylarioides</name>
    <dbReference type="NCBI Taxonomy" id="221167"/>
    <lineage>
        <taxon>Eukaryota</taxon>
        <taxon>Fungi</taxon>
        <taxon>Dikarya</taxon>
        <taxon>Ascomycota</taxon>
        <taxon>Pezizomycotina</taxon>
        <taxon>Sordariomycetes</taxon>
        <taxon>Hypocreomycetidae</taxon>
        <taxon>Hypocreales</taxon>
        <taxon>Nectriaceae</taxon>
        <taxon>Fusarium</taxon>
        <taxon>Fusarium fujikuroi species complex</taxon>
    </lineage>
</organism>
<reference evidence="1" key="2">
    <citation type="submission" date="2020-10" db="EMBL/GenBank/DDBJ databases">
        <authorList>
            <person name="Peck L.D."/>
            <person name="Nowell R.W."/>
            <person name="Flood J."/>
            <person name="Ryan M.J."/>
            <person name="Barraclough T.G."/>
        </authorList>
    </citation>
    <scope>NUCLEOTIDE SEQUENCE</scope>
    <source>
        <strain evidence="1">IMI 127659i</strain>
    </source>
</reference>
<name>A0A9P7HD57_9HYPO</name>
<sequence length="102" mass="11287">MDPGISIGWVYFVLGVHAILCRGPAFTFERSLAIITLLHHRRSQEYRVLLSLLHRPYRRSDCPSNHLGVDAQEYMDPSPAGSGLSRTQCHLGPWVAGNTASG</sequence>
<accession>A0A9P7HD57</accession>
<protein>
    <submittedName>
        <fullName evidence="1">Uncharacterized protein</fullName>
    </submittedName>
</protein>
<comment type="caution">
    <text evidence="1">The sequence shown here is derived from an EMBL/GenBank/DDBJ whole genome shotgun (WGS) entry which is preliminary data.</text>
</comment>
<proteinExistence type="predicted"/>
<keyword evidence="2" id="KW-1185">Reference proteome</keyword>